<keyword evidence="5 6" id="KW-0949">S-adenosyl-L-methionine</keyword>
<comment type="similarity">
    <text evidence="6">Belongs to the methyltransferase superfamily. RNA methyltransferase RsmG family.</text>
</comment>
<evidence type="ECO:0000313" key="7">
    <source>
        <dbReference type="EMBL" id="WRP17114.1"/>
    </source>
</evidence>
<sequence>MAGGAGRERQVEWLIGGARDLGVELGEEQAEALLRLTELLVEGTRRASLTAITDPGEILVKHHLDSLSVVRWIGAQEAGSWADVGSGAGFPGLPLAIARPRLQVVLIESVLRKVEFLEQAVRALGLGNVQVVRERAEVLAREESWRESLDGALARALGSLAVSVELCAPLVRVGGRVLIMKGPAVAEEWEAGQQVAGAVGLGRLRQEALTLPGGDRRVLVMAEKVRRTPGRFPRRPGRWGRPA</sequence>
<keyword evidence="2 6" id="KW-0698">rRNA processing</keyword>
<name>A0ABZ1BWR0_9FIRM</name>
<dbReference type="Gene3D" id="3.40.50.150">
    <property type="entry name" value="Vaccinia Virus protein VP39"/>
    <property type="match status" value="1"/>
</dbReference>
<dbReference type="Pfam" id="PF02527">
    <property type="entry name" value="GidB"/>
    <property type="match status" value="1"/>
</dbReference>
<keyword evidence="3 6" id="KW-0489">Methyltransferase</keyword>
<reference evidence="7 8" key="1">
    <citation type="journal article" date="2024" name="Front. Microbiol.">
        <title>Novel thermophilic genera Geochorda gen. nov. and Carboxydochorda gen. nov. from the deep terrestrial subsurface reveal the ecophysiological diversity in the class Limnochordia.</title>
        <authorList>
            <person name="Karnachuk O.V."/>
            <person name="Lukina A.P."/>
            <person name="Avakyan M.R."/>
            <person name="Kadnikov V.V."/>
            <person name="Begmatov S."/>
            <person name="Beletsky A.V."/>
            <person name="Vlasova K.G."/>
            <person name="Novikov A.A."/>
            <person name="Shcherbakova V.A."/>
            <person name="Mardanov A.V."/>
            <person name="Ravin N.V."/>
        </authorList>
    </citation>
    <scope>NUCLEOTIDE SEQUENCE [LARGE SCALE GENOMIC DNA]</scope>
    <source>
        <strain evidence="7 8">L945</strain>
    </source>
</reference>
<dbReference type="InterPro" id="IPR003682">
    <property type="entry name" value="rRNA_ssu_MeTfrase_G"/>
</dbReference>
<protein>
    <recommendedName>
        <fullName evidence="6">Ribosomal RNA small subunit methyltransferase G</fullName>
        <ecNumber evidence="6">2.1.1.-</ecNumber>
    </recommendedName>
    <alternativeName>
        <fullName evidence="6">16S rRNA 7-methylguanosine methyltransferase</fullName>
        <shortName evidence="6">16S rRNA m7G methyltransferase</shortName>
    </alternativeName>
</protein>
<dbReference type="NCBIfam" id="TIGR00138">
    <property type="entry name" value="rsmG_gidB"/>
    <property type="match status" value="1"/>
</dbReference>
<dbReference type="GO" id="GO:0032259">
    <property type="term" value="P:methylation"/>
    <property type="evidence" value="ECO:0007669"/>
    <property type="project" value="UniProtKB-KW"/>
</dbReference>
<dbReference type="PANTHER" id="PTHR31760">
    <property type="entry name" value="S-ADENOSYL-L-METHIONINE-DEPENDENT METHYLTRANSFERASES SUPERFAMILY PROTEIN"/>
    <property type="match status" value="1"/>
</dbReference>
<feature type="binding site" evidence="6">
    <location>
        <position position="155"/>
    </location>
    <ligand>
        <name>S-adenosyl-L-methionine</name>
        <dbReference type="ChEBI" id="CHEBI:59789"/>
    </ligand>
</feature>
<feature type="binding site" evidence="6">
    <location>
        <position position="90"/>
    </location>
    <ligand>
        <name>S-adenosyl-L-methionine</name>
        <dbReference type="ChEBI" id="CHEBI:59789"/>
    </ligand>
</feature>
<dbReference type="EMBL" id="CP141615">
    <property type="protein sequence ID" value="WRP17114.1"/>
    <property type="molecule type" value="Genomic_DNA"/>
</dbReference>
<proteinExistence type="inferred from homology"/>
<dbReference type="GO" id="GO:0008168">
    <property type="term" value="F:methyltransferase activity"/>
    <property type="evidence" value="ECO:0007669"/>
    <property type="project" value="UniProtKB-KW"/>
</dbReference>
<gene>
    <name evidence="6 7" type="primary">rsmG</name>
    <name evidence="7" type="ORF">U7230_13655</name>
</gene>
<comment type="caution">
    <text evidence="6">Lacks conserved residue(s) required for the propagation of feature annotation.</text>
</comment>
<accession>A0ABZ1BWR0</accession>
<dbReference type="SUPFAM" id="SSF53335">
    <property type="entry name" value="S-adenosyl-L-methionine-dependent methyltransferases"/>
    <property type="match status" value="1"/>
</dbReference>
<keyword evidence="4 6" id="KW-0808">Transferase</keyword>
<evidence type="ECO:0000256" key="4">
    <source>
        <dbReference type="ARBA" id="ARBA00022679"/>
    </source>
</evidence>
<evidence type="ECO:0000256" key="2">
    <source>
        <dbReference type="ARBA" id="ARBA00022552"/>
    </source>
</evidence>
<evidence type="ECO:0000256" key="5">
    <source>
        <dbReference type="ARBA" id="ARBA00022691"/>
    </source>
</evidence>
<comment type="function">
    <text evidence="6">Specifically methylates the N7 position of a guanine in 16S rRNA.</text>
</comment>
<evidence type="ECO:0000256" key="1">
    <source>
        <dbReference type="ARBA" id="ARBA00022490"/>
    </source>
</evidence>
<dbReference type="RefSeq" id="WP_324716386.1">
    <property type="nucleotide sequence ID" value="NZ_CP141615.1"/>
</dbReference>
<feature type="binding site" evidence="6">
    <location>
        <begin position="136"/>
        <end position="137"/>
    </location>
    <ligand>
        <name>S-adenosyl-L-methionine</name>
        <dbReference type="ChEBI" id="CHEBI:59789"/>
    </ligand>
</feature>
<comment type="subcellular location">
    <subcellularLocation>
        <location evidence="6">Cytoplasm</location>
    </subcellularLocation>
</comment>
<dbReference type="EC" id="2.1.1.-" evidence="6"/>
<keyword evidence="1 6" id="KW-0963">Cytoplasm</keyword>
<feature type="binding site" evidence="6">
    <location>
        <position position="85"/>
    </location>
    <ligand>
        <name>S-adenosyl-L-methionine</name>
        <dbReference type="ChEBI" id="CHEBI:59789"/>
    </ligand>
</feature>
<dbReference type="InterPro" id="IPR029063">
    <property type="entry name" value="SAM-dependent_MTases_sf"/>
</dbReference>
<organism evidence="7 8">
    <name type="scientific">Carboxydichorda subterranea</name>
    <dbReference type="NCBI Taxonomy" id="3109565"/>
    <lineage>
        <taxon>Bacteria</taxon>
        <taxon>Bacillati</taxon>
        <taxon>Bacillota</taxon>
        <taxon>Limnochordia</taxon>
        <taxon>Limnochordales</taxon>
        <taxon>Geochordaceae</taxon>
        <taxon>Carboxydichorda</taxon>
    </lineage>
</organism>
<dbReference type="Proteomes" id="UP001332192">
    <property type="component" value="Chromosome"/>
</dbReference>
<evidence type="ECO:0000256" key="6">
    <source>
        <dbReference type="HAMAP-Rule" id="MF_00074"/>
    </source>
</evidence>
<evidence type="ECO:0000256" key="3">
    <source>
        <dbReference type="ARBA" id="ARBA00022603"/>
    </source>
</evidence>
<keyword evidence="8" id="KW-1185">Reference proteome</keyword>
<dbReference type="PANTHER" id="PTHR31760:SF0">
    <property type="entry name" value="S-ADENOSYL-L-METHIONINE-DEPENDENT METHYLTRANSFERASES SUPERFAMILY PROTEIN"/>
    <property type="match status" value="1"/>
</dbReference>
<dbReference type="HAMAP" id="MF_00074">
    <property type="entry name" value="16SrRNA_methyltr_G"/>
    <property type="match status" value="1"/>
</dbReference>
<evidence type="ECO:0000313" key="8">
    <source>
        <dbReference type="Proteomes" id="UP001332192"/>
    </source>
</evidence>